<feature type="non-terminal residue" evidence="1">
    <location>
        <position position="1"/>
    </location>
</feature>
<accession>A0A3E2HFK7</accession>
<protein>
    <submittedName>
        <fullName evidence="1">Uncharacterized protein</fullName>
    </submittedName>
</protein>
<dbReference type="AlphaFoldDB" id="A0A3E2HFK7"/>
<reference evidence="1 2" key="1">
    <citation type="submission" date="2018-05" db="EMBL/GenBank/DDBJ databases">
        <title>Draft genome sequence of Scytalidium lignicola DSM 105466, a ubiquitous saprotrophic fungus.</title>
        <authorList>
            <person name="Buettner E."/>
            <person name="Gebauer A.M."/>
            <person name="Hofrichter M."/>
            <person name="Liers C."/>
            <person name="Kellner H."/>
        </authorList>
    </citation>
    <scope>NUCLEOTIDE SEQUENCE [LARGE SCALE GENOMIC DNA]</scope>
    <source>
        <strain evidence="1 2">DSM 105466</strain>
    </source>
</reference>
<dbReference type="PANTHER" id="PTHR47657">
    <property type="entry name" value="STEROL REGULATORY ELEMENT-BINDING PROTEIN ECM22"/>
    <property type="match status" value="1"/>
</dbReference>
<name>A0A3E2HFK7_SCYLI</name>
<dbReference type="OMA" id="TKSAEMD"/>
<keyword evidence="2" id="KW-1185">Reference proteome</keyword>
<feature type="non-terminal residue" evidence="1">
    <location>
        <position position="381"/>
    </location>
</feature>
<proteinExistence type="predicted"/>
<dbReference type="EMBL" id="NCSJ02000061">
    <property type="protein sequence ID" value="RFU32135.1"/>
    <property type="molecule type" value="Genomic_DNA"/>
</dbReference>
<sequence>MSLQQAVEAWTGMTRDLMDEWGQASWCSTPQYLNLDREVYVTASSGDALLIHHVRQVTNDLDHGTHKLSFGTTELPLILRLASAYDYVQEATLGLAATHLALVTKSAEMDKLGYLHRGKAFRYLQRAIGNFSRDNVDAILAASFILSWQAPEPQTYMCLMDGVAAVLKAMQAWNHVSELKAFFDDDPTVPALEHYTTQGPPLDDAQARSDILLDTSICASLDRLRPLVAQQPELSLAVRKLYNFVQNQKIAPPGPTAAAQLKALHPLRTWLLWMPTAFLRISVKDPLVLLVIAHYELVAIAIAPLFPAASTSHFVERRVGVIQRIDREIRKFTLERELQTSQDLMTVPRKWARMAQDRGFTHSTSHRLHQLPFTTSNPPSS</sequence>
<comment type="caution">
    <text evidence="1">The sequence shown here is derived from an EMBL/GenBank/DDBJ whole genome shotgun (WGS) entry which is preliminary data.</text>
</comment>
<dbReference type="InterPro" id="IPR052400">
    <property type="entry name" value="Zn2-C6_fungal_TF"/>
</dbReference>
<dbReference type="Proteomes" id="UP000258309">
    <property type="component" value="Unassembled WGS sequence"/>
</dbReference>
<gene>
    <name evidence="1" type="ORF">B7463_g4216</name>
</gene>
<dbReference type="GO" id="GO:0000981">
    <property type="term" value="F:DNA-binding transcription factor activity, RNA polymerase II-specific"/>
    <property type="evidence" value="ECO:0007669"/>
    <property type="project" value="TreeGrafter"/>
</dbReference>
<dbReference type="OrthoDB" id="4937900at2759"/>
<dbReference type="PANTHER" id="PTHR47657:SF12">
    <property type="entry name" value="ZN(II)2CYS6 TRANSCRIPTION FACTOR (EUROFUNG)"/>
    <property type="match status" value="1"/>
</dbReference>
<evidence type="ECO:0000313" key="2">
    <source>
        <dbReference type="Proteomes" id="UP000258309"/>
    </source>
</evidence>
<organism evidence="1 2">
    <name type="scientific">Scytalidium lignicola</name>
    <name type="common">Hyphomycete</name>
    <dbReference type="NCBI Taxonomy" id="5539"/>
    <lineage>
        <taxon>Eukaryota</taxon>
        <taxon>Fungi</taxon>
        <taxon>Dikarya</taxon>
        <taxon>Ascomycota</taxon>
        <taxon>Pezizomycotina</taxon>
        <taxon>Leotiomycetes</taxon>
        <taxon>Leotiomycetes incertae sedis</taxon>
        <taxon>Scytalidium</taxon>
    </lineage>
</organism>
<evidence type="ECO:0000313" key="1">
    <source>
        <dbReference type="EMBL" id="RFU32135.1"/>
    </source>
</evidence>
<dbReference type="STRING" id="5539.A0A3E2HFK7"/>